<evidence type="ECO:0000313" key="4">
    <source>
        <dbReference type="EMBL" id="ORX47684.1"/>
    </source>
</evidence>
<comment type="caution">
    <text evidence="4">The sequence shown here is derived from an EMBL/GenBank/DDBJ whole genome shotgun (WGS) entry which is preliminary data.</text>
</comment>
<dbReference type="Pfam" id="PF02893">
    <property type="entry name" value="GRAM"/>
    <property type="match status" value="1"/>
</dbReference>
<feature type="compositionally biased region" description="Basic and acidic residues" evidence="1">
    <location>
        <begin position="260"/>
        <end position="270"/>
    </location>
</feature>
<dbReference type="STRING" id="101127.A0A1X2G8E2"/>
<dbReference type="GO" id="GO:0140268">
    <property type="term" value="C:endoplasmic reticulum-plasma membrane contact site"/>
    <property type="evidence" value="ECO:0007669"/>
    <property type="project" value="TreeGrafter"/>
</dbReference>
<dbReference type="GO" id="GO:0032934">
    <property type="term" value="F:sterol binding"/>
    <property type="evidence" value="ECO:0007669"/>
    <property type="project" value="TreeGrafter"/>
</dbReference>
<keyword evidence="2" id="KW-0812">Transmembrane</keyword>
<proteinExistence type="predicted"/>
<accession>A0A1X2G8E2</accession>
<evidence type="ECO:0000313" key="5">
    <source>
        <dbReference type="Proteomes" id="UP000242146"/>
    </source>
</evidence>
<name>A0A1X2G8E2_9FUNG</name>
<dbReference type="Gene3D" id="2.30.29.30">
    <property type="entry name" value="Pleckstrin-homology domain (PH domain)/Phosphotyrosine-binding domain (PTB)"/>
    <property type="match status" value="1"/>
</dbReference>
<dbReference type="AlphaFoldDB" id="A0A1X2G8E2"/>
<dbReference type="InterPro" id="IPR004182">
    <property type="entry name" value="GRAM"/>
</dbReference>
<dbReference type="GO" id="GO:0120015">
    <property type="term" value="F:sterol transfer activity"/>
    <property type="evidence" value="ECO:0007669"/>
    <property type="project" value="TreeGrafter"/>
</dbReference>
<dbReference type="OrthoDB" id="2289462at2759"/>
<feature type="compositionally biased region" description="Polar residues" evidence="1">
    <location>
        <begin position="189"/>
        <end position="205"/>
    </location>
</feature>
<dbReference type="PANTHER" id="PTHR23319:SF4">
    <property type="entry name" value="GRAM DOMAIN CONTAINING 1B, ISOFORM E"/>
    <property type="match status" value="1"/>
</dbReference>
<feature type="domain" description="GRAM" evidence="3">
    <location>
        <begin position="71"/>
        <end position="138"/>
    </location>
</feature>
<dbReference type="EMBL" id="MCGT01000032">
    <property type="protein sequence ID" value="ORX47684.1"/>
    <property type="molecule type" value="Genomic_DNA"/>
</dbReference>
<protein>
    <submittedName>
        <fullName evidence="4">GRAM-domain-containing protein</fullName>
    </submittedName>
</protein>
<dbReference type="InterPro" id="IPR051482">
    <property type="entry name" value="Cholesterol_transport"/>
</dbReference>
<feature type="compositionally biased region" description="Polar residues" evidence="1">
    <location>
        <begin position="45"/>
        <end position="54"/>
    </location>
</feature>
<feature type="region of interest" description="Disordered" evidence="1">
    <location>
        <begin position="188"/>
        <end position="306"/>
    </location>
</feature>
<dbReference type="GO" id="GO:0005886">
    <property type="term" value="C:plasma membrane"/>
    <property type="evidence" value="ECO:0007669"/>
    <property type="project" value="TreeGrafter"/>
</dbReference>
<sequence length="394" mass="45162">MAKDDKDTDSFGRNRSLRWKYRMSRSSRLLSESTVDTTFDDDNQSTKTRTSISEETLPAATPTSSFSSRDKDFHMNFKSVPLEEHLIQDFKCALQKDVQLQGRLYVSKQHVCFKSNILGYVTSVELHIQQIKNIERVRTVRWMPRVVQITVNDGEKYAFTSFLTSISSRDDAYFQLLDVWHQVYPPTPSTTMDSNSAGQLTSGSQPEEPVHVTQPQVYKASPVERRSTSATPTSPRQLLTRRRAQTIGNTEQRVTWPDQDTPHAETEKTVRISLPHPSSATSGATATNSYDHRRHSTPSAERHRPAAEDGNLHLNRSYHPFLVVTAVVLVLSHVILAFRLYTMSKELSMQQQHTHDPHDSFWVTSQMQHVKDQAQNWQTESLRQRQQLLNMIPQ</sequence>
<feature type="region of interest" description="Disordered" evidence="1">
    <location>
        <begin position="25"/>
        <end position="67"/>
    </location>
</feature>
<dbReference type="GO" id="GO:0005789">
    <property type="term" value="C:endoplasmic reticulum membrane"/>
    <property type="evidence" value="ECO:0007669"/>
    <property type="project" value="TreeGrafter"/>
</dbReference>
<dbReference type="PANTHER" id="PTHR23319">
    <property type="entry name" value="GRAM DOMAIN CONTAINING 1B, ISOFORM E"/>
    <property type="match status" value="1"/>
</dbReference>
<evidence type="ECO:0000259" key="3">
    <source>
        <dbReference type="SMART" id="SM00568"/>
    </source>
</evidence>
<keyword evidence="2" id="KW-1133">Transmembrane helix</keyword>
<gene>
    <name evidence="4" type="ORF">DM01DRAFT_1338905</name>
</gene>
<dbReference type="InterPro" id="IPR011993">
    <property type="entry name" value="PH-like_dom_sf"/>
</dbReference>
<dbReference type="Proteomes" id="UP000242146">
    <property type="component" value="Unassembled WGS sequence"/>
</dbReference>
<evidence type="ECO:0000256" key="2">
    <source>
        <dbReference type="SAM" id="Phobius"/>
    </source>
</evidence>
<feature type="transmembrane region" description="Helical" evidence="2">
    <location>
        <begin position="321"/>
        <end position="341"/>
    </location>
</feature>
<dbReference type="CDD" id="cd13220">
    <property type="entry name" value="PH-GRAM_GRAMDC"/>
    <property type="match status" value="1"/>
</dbReference>
<feature type="compositionally biased region" description="Low complexity" evidence="1">
    <location>
        <begin position="278"/>
        <end position="287"/>
    </location>
</feature>
<reference evidence="4 5" key="1">
    <citation type="submission" date="2016-07" db="EMBL/GenBank/DDBJ databases">
        <title>Pervasive Adenine N6-methylation of Active Genes in Fungi.</title>
        <authorList>
            <consortium name="DOE Joint Genome Institute"/>
            <person name="Mondo S.J."/>
            <person name="Dannebaum R.O."/>
            <person name="Kuo R.C."/>
            <person name="Labutti K."/>
            <person name="Haridas S."/>
            <person name="Kuo A."/>
            <person name="Salamov A."/>
            <person name="Ahrendt S.R."/>
            <person name="Lipzen A."/>
            <person name="Sullivan W."/>
            <person name="Andreopoulos W.B."/>
            <person name="Clum A."/>
            <person name="Lindquist E."/>
            <person name="Daum C."/>
            <person name="Ramamoorthy G.K."/>
            <person name="Gryganskyi A."/>
            <person name="Culley D."/>
            <person name="Magnuson J.K."/>
            <person name="James T.Y."/>
            <person name="O'Malley M.A."/>
            <person name="Stajich J.E."/>
            <person name="Spatafora J.W."/>
            <person name="Visel A."/>
            <person name="Grigoriev I.V."/>
        </authorList>
    </citation>
    <scope>NUCLEOTIDE SEQUENCE [LARGE SCALE GENOMIC DNA]</scope>
    <source>
        <strain evidence="4 5">NRRL 3301</strain>
    </source>
</reference>
<evidence type="ECO:0000256" key="1">
    <source>
        <dbReference type="SAM" id="MobiDB-lite"/>
    </source>
</evidence>
<keyword evidence="2" id="KW-0472">Membrane</keyword>
<feature type="compositionally biased region" description="Polar residues" evidence="1">
    <location>
        <begin position="228"/>
        <end position="237"/>
    </location>
</feature>
<dbReference type="SMART" id="SM00568">
    <property type="entry name" value="GRAM"/>
    <property type="match status" value="1"/>
</dbReference>
<dbReference type="GO" id="GO:0032366">
    <property type="term" value="P:intracellular sterol transport"/>
    <property type="evidence" value="ECO:0007669"/>
    <property type="project" value="TreeGrafter"/>
</dbReference>
<keyword evidence="5" id="KW-1185">Reference proteome</keyword>
<organism evidence="4 5">
    <name type="scientific">Hesseltinella vesiculosa</name>
    <dbReference type="NCBI Taxonomy" id="101127"/>
    <lineage>
        <taxon>Eukaryota</taxon>
        <taxon>Fungi</taxon>
        <taxon>Fungi incertae sedis</taxon>
        <taxon>Mucoromycota</taxon>
        <taxon>Mucoromycotina</taxon>
        <taxon>Mucoromycetes</taxon>
        <taxon>Mucorales</taxon>
        <taxon>Cunninghamellaceae</taxon>
        <taxon>Hesseltinella</taxon>
    </lineage>
</organism>